<reference evidence="2" key="2">
    <citation type="submission" date="2015-06" db="UniProtKB">
        <authorList>
            <consortium name="EnsemblProtists"/>
        </authorList>
    </citation>
    <scope>IDENTIFICATION</scope>
    <source>
        <strain evidence="2">Emoy2</strain>
    </source>
</reference>
<evidence type="ECO:0000256" key="1">
    <source>
        <dbReference type="SAM" id="SignalP"/>
    </source>
</evidence>
<dbReference type="HOGENOM" id="CLU_2710129_0_0_1"/>
<feature type="signal peptide" evidence="1">
    <location>
        <begin position="1"/>
        <end position="23"/>
    </location>
</feature>
<accession>M4B4E6</accession>
<evidence type="ECO:0008006" key="4">
    <source>
        <dbReference type="Google" id="ProtNLM"/>
    </source>
</evidence>
<feature type="chain" id="PRO_5004048836" description="RxLR effector candidate protein" evidence="1">
    <location>
        <begin position="24"/>
        <end position="73"/>
    </location>
</feature>
<name>M4B4E6_HYAAE</name>
<evidence type="ECO:0000313" key="2">
    <source>
        <dbReference type="EnsemblProtists" id="HpaP801145"/>
    </source>
</evidence>
<keyword evidence="3" id="KW-1185">Reference proteome</keyword>
<sequence>MKSNRDLLQGLTILNTVLLFTCTEHSYSVSQSSSARMLTRRRRVTHRRVLGTLCLRRTGWYPTERDIEYRIGL</sequence>
<dbReference type="VEuPathDB" id="FungiDB:HpaG801145"/>
<dbReference type="EnsemblProtists" id="HpaT801145">
    <property type="protein sequence ID" value="HpaP801145"/>
    <property type="gene ID" value="HpaG801145"/>
</dbReference>
<keyword evidence="1" id="KW-0732">Signal</keyword>
<dbReference type="InParanoid" id="M4B4E6"/>
<organism evidence="2 3">
    <name type="scientific">Hyaloperonospora arabidopsidis (strain Emoy2)</name>
    <name type="common">Downy mildew agent</name>
    <name type="synonym">Peronospora arabidopsidis</name>
    <dbReference type="NCBI Taxonomy" id="559515"/>
    <lineage>
        <taxon>Eukaryota</taxon>
        <taxon>Sar</taxon>
        <taxon>Stramenopiles</taxon>
        <taxon>Oomycota</taxon>
        <taxon>Peronosporomycetes</taxon>
        <taxon>Peronosporales</taxon>
        <taxon>Peronosporaceae</taxon>
        <taxon>Hyaloperonospora</taxon>
    </lineage>
</organism>
<reference evidence="3" key="1">
    <citation type="journal article" date="2010" name="Science">
        <title>Signatures of adaptation to obligate biotrophy in the Hyaloperonospora arabidopsidis genome.</title>
        <authorList>
            <person name="Baxter L."/>
            <person name="Tripathy S."/>
            <person name="Ishaque N."/>
            <person name="Boot N."/>
            <person name="Cabral A."/>
            <person name="Kemen E."/>
            <person name="Thines M."/>
            <person name="Ah-Fong A."/>
            <person name="Anderson R."/>
            <person name="Badejoko W."/>
            <person name="Bittner-Eddy P."/>
            <person name="Boore J.L."/>
            <person name="Chibucos M.C."/>
            <person name="Coates M."/>
            <person name="Dehal P."/>
            <person name="Delehaunty K."/>
            <person name="Dong S."/>
            <person name="Downton P."/>
            <person name="Dumas B."/>
            <person name="Fabro G."/>
            <person name="Fronick C."/>
            <person name="Fuerstenberg S.I."/>
            <person name="Fulton L."/>
            <person name="Gaulin E."/>
            <person name="Govers F."/>
            <person name="Hughes L."/>
            <person name="Humphray S."/>
            <person name="Jiang R.H."/>
            <person name="Judelson H."/>
            <person name="Kamoun S."/>
            <person name="Kyung K."/>
            <person name="Meijer H."/>
            <person name="Minx P."/>
            <person name="Morris P."/>
            <person name="Nelson J."/>
            <person name="Phuntumart V."/>
            <person name="Qutob D."/>
            <person name="Rehmany A."/>
            <person name="Rougon-Cardoso A."/>
            <person name="Ryden P."/>
            <person name="Torto-Alalibo T."/>
            <person name="Studholme D."/>
            <person name="Wang Y."/>
            <person name="Win J."/>
            <person name="Wood J."/>
            <person name="Clifton S.W."/>
            <person name="Rogers J."/>
            <person name="Van den Ackerveken G."/>
            <person name="Jones J.D."/>
            <person name="McDowell J.M."/>
            <person name="Beynon J."/>
            <person name="Tyler B.M."/>
        </authorList>
    </citation>
    <scope>NUCLEOTIDE SEQUENCE [LARGE SCALE GENOMIC DNA]</scope>
    <source>
        <strain evidence="3">Emoy2</strain>
    </source>
</reference>
<dbReference type="EMBL" id="JH598253">
    <property type="status" value="NOT_ANNOTATED_CDS"/>
    <property type="molecule type" value="Genomic_DNA"/>
</dbReference>
<proteinExistence type="predicted"/>
<evidence type="ECO:0000313" key="3">
    <source>
        <dbReference type="Proteomes" id="UP000011713"/>
    </source>
</evidence>
<protein>
    <recommendedName>
        <fullName evidence="4">RxLR effector candidate protein</fullName>
    </recommendedName>
</protein>
<dbReference type="AlphaFoldDB" id="M4B4E6"/>
<dbReference type="Proteomes" id="UP000011713">
    <property type="component" value="Unassembled WGS sequence"/>
</dbReference>